<dbReference type="EMBL" id="JACOFT010000001">
    <property type="protein sequence ID" value="MBC3809809.1"/>
    <property type="molecule type" value="Genomic_DNA"/>
</dbReference>
<name>A0ABR6XA45_9BURK</name>
<accession>A0ABR6XA45</accession>
<proteinExistence type="predicted"/>
<comment type="caution">
    <text evidence="1">The sequence shown here is derived from an EMBL/GenBank/DDBJ whole genome shotgun (WGS) entry which is preliminary data.</text>
</comment>
<sequence length="857" mass="96933">MALVEILSSARREFFNAFQNAAATLVPRTVEALFSKVNSENSPIEQADIVRAQLLLQEHRHEIELQLTKNMQQLLDRSMETTYQNFRPNLSALSISADNLSLLDSSAFESSLRFNEVTQLFRNVAEQELIDLNIRIAVLFGQDDIRERENPFRPYLITRCIFLTIESLRLTQEMFSLLAMQLGETLTVDIPGIYQQTNAELEKHGVHAHLSLKINKSAETLHPRGSSSVGTQQNVIGSQQINNAFPAFNQLDFPAAEDVRSAPSSPSGNPSINIDQLFQVLRGREKTVFSAYSPTVAAQDNSSSPAWLANTSDLPELLRKTFGQSRPFQRGRDFDLASQQAQQETPLPSAEMAQSAIRGLVERFSHLPVPEKINAAPPELEELLIEKDLIRTLGYLHLSMKPDLSILNERGDVRNLIREQREAFSALVRSTEELMIIDVLAMLFESILFDDLLSKELREQLGRLQFLLLQLALSDSTFLSNQHQAARLLLNRIASVLLGTQHLPVTQRKIKEEISRVFKTLSRHDCRVPELFERIYNRFDTFISTELRTQDKFIRRTVKSIEEAQIRYLCSEQTSSLLMDGLAKLDVPQHFANFLATEWVRAINIAERTDASLASHLRALVPDLIWSIRPKNSQEEQSQLSALLPGMLTDLRRGIAMLDWTQFKQNALLNWLHERHRGVLLPTQEFSTSKTLVQAREIFLNFLEQPAVVLSDSIEKNKYHEVEKYLHEVLAELQLNVVFIEASNTQVPLKNEDVLSVVTTQGESKSSEILQRLYSGAPIELAIDNLIKRGCIAWVNPNMSNLLLSLNQQAEPVIISYESFSHYSGNGALAFVENAPLIDRAVQAVLKSAEIIEKQAS</sequence>
<gene>
    <name evidence="1" type="ORF">H8K26_00005</name>
</gene>
<protein>
    <submittedName>
        <fullName evidence="1">DUF1631 family protein</fullName>
    </submittedName>
</protein>
<organism evidence="1 2">
    <name type="scientific">Undibacterium aquatile</name>
    <dbReference type="NCBI Taxonomy" id="1537398"/>
    <lineage>
        <taxon>Bacteria</taxon>
        <taxon>Pseudomonadati</taxon>
        <taxon>Pseudomonadota</taxon>
        <taxon>Betaproteobacteria</taxon>
        <taxon>Burkholderiales</taxon>
        <taxon>Oxalobacteraceae</taxon>
        <taxon>Undibacterium</taxon>
    </lineage>
</organism>
<evidence type="ECO:0000313" key="2">
    <source>
        <dbReference type="Proteomes" id="UP000637632"/>
    </source>
</evidence>
<keyword evidence="2" id="KW-1185">Reference proteome</keyword>
<evidence type="ECO:0000313" key="1">
    <source>
        <dbReference type="EMBL" id="MBC3809809.1"/>
    </source>
</evidence>
<dbReference type="Pfam" id="PF07793">
    <property type="entry name" value="DUF1631"/>
    <property type="match status" value="1"/>
</dbReference>
<dbReference type="InterPro" id="IPR012434">
    <property type="entry name" value="DUF1631"/>
</dbReference>
<dbReference type="Proteomes" id="UP000637632">
    <property type="component" value="Unassembled WGS sequence"/>
</dbReference>
<dbReference type="RefSeq" id="WP_190476410.1">
    <property type="nucleotide sequence ID" value="NZ_JACOFT010000001.1"/>
</dbReference>
<reference evidence="1 2" key="1">
    <citation type="submission" date="2020-08" db="EMBL/GenBank/DDBJ databases">
        <title>Novel species isolated from subtropical streams in China.</title>
        <authorList>
            <person name="Lu H."/>
        </authorList>
    </citation>
    <scope>NUCLEOTIDE SEQUENCE [LARGE SCALE GENOMIC DNA]</scope>
    <source>
        <strain evidence="1 2">CCTCC AB 2015119</strain>
    </source>
</reference>